<organism evidence="2 3">
    <name type="scientific">Zestomonas carbonaria</name>
    <dbReference type="NCBI Taxonomy" id="2762745"/>
    <lineage>
        <taxon>Bacteria</taxon>
        <taxon>Pseudomonadati</taxon>
        <taxon>Pseudomonadota</taxon>
        <taxon>Gammaproteobacteria</taxon>
        <taxon>Pseudomonadales</taxon>
        <taxon>Pseudomonadaceae</taxon>
        <taxon>Zestomonas</taxon>
    </lineage>
</organism>
<dbReference type="RefSeq" id="WP_187671131.1">
    <property type="nucleotide sequence ID" value="NZ_CAJFCI010000040.1"/>
</dbReference>
<evidence type="ECO:0000313" key="2">
    <source>
        <dbReference type="EMBL" id="CAD5107792.1"/>
    </source>
</evidence>
<evidence type="ECO:0008006" key="4">
    <source>
        <dbReference type="Google" id="ProtNLM"/>
    </source>
</evidence>
<accession>A0A7U7EMN9</accession>
<reference evidence="2 3" key="1">
    <citation type="submission" date="2020-08" db="EMBL/GenBank/DDBJ databases">
        <authorList>
            <person name="Criscuolo A."/>
        </authorList>
    </citation>
    <scope>NUCLEOTIDE SEQUENCE [LARGE SCALE GENOMIC DNA]</scope>
    <source>
        <strain evidence="2">CIP111764</strain>
    </source>
</reference>
<dbReference type="Proteomes" id="UP000583387">
    <property type="component" value="Unassembled WGS sequence"/>
</dbReference>
<feature type="transmembrane region" description="Helical" evidence="1">
    <location>
        <begin position="7"/>
        <end position="24"/>
    </location>
</feature>
<keyword evidence="1" id="KW-1133">Transmembrane helix</keyword>
<evidence type="ECO:0000256" key="1">
    <source>
        <dbReference type="SAM" id="Phobius"/>
    </source>
</evidence>
<gene>
    <name evidence="2" type="ORF">PSEWESI4_02069</name>
</gene>
<evidence type="ECO:0000313" key="3">
    <source>
        <dbReference type="Proteomes" id="UP000583387"/>
    </source>
</evidence>
<keyword evidence="1" id="KW-0472">Membrane</keyword>
<dbReference type="EMBL" id="CAJFCI010000040">
    <property type="protein sequence ID" value="CAD5107792.1"/>
    <property type="molecule type" value="Genomic_DNA"/>
</dbReference>
<feature type="transmembrane region" description="Helical" evidence="1">
    <location>
        <begin position="65"/>
        <end position="88"/>
    </location>
</feature>
<name>A0A7U7EMN9_9GAMM</name>
<comment type="caution">
    <text evidence="2">The sequence shown here is derived from an EMBL/GenBank/DDBJ whole genome shotgun (WGS) entry which is preliminary data.</text>
</comment>
<feature type="transmembrane region" description="Helical" evidence="1">
    <location>
        <begin position="94"/>
        <end position="115"/>
    </location>
</feature>
<keyword evidence="3" id="KW-1185">Reference proteome</keyword>
<feature type="transmembrane region" description="Helical" evidence="1">
    <location>
        <begin position="30"/>
        <end position="53"/>
    </location>
</feature>
<protein>
    <recommendedName>
        <fullName evidence="4">Transmembrane protein</fullName>
    </recommendedName>
</protein>
<sequence length="124" mass="13682">MNGIAVRYYAVAGIAATVLLNLLLRGFVRVGGIFATLVVAALVAAGMALWFRWQQRRAPSPGERWRLTGLYAAGLGVLYLVLLLMMFLQDTPSPMGMALFFIHYLLYPLSLWLALSPRVLGSRP</sequence>
<dbReference type="AlphaFoldDB" id="A0A7U7EMN9"/>
<keyword evidence="1" id="KW-0812">Transmembrane</keyword>
<proteinExistence type="predicted"/>